<comment type="caution">
    <text evidence="1">The sequence shown here is derived from an EMBL/GenBank/DDBJ whole genome shotgun (WGS) entry which is preliminary data.</text>
</comment>
<keyword evidence="2" id="KW-1185">Reference proteome</keyword>
<name>M5RBF4_9BACT</name>
<proteinExistence type="predicted"/>
<sequence>MSLTENIALVRLNLETYAEGYHRMSVASEDGGAGVPADMFEGDVDDEGWVAWRMLPSTLSESDVSQMETEFAIQLPPLFRAYLLAGFQLFDQIHSSRYDQLIFNTDVPSNNPLGPIRQLINVWKPLLSANFIPFAQWGDGWGPMCFDAANRTADGDCPIVWMDHELLAPLGPDKCADRDSVMPHANPLYDSYRDFFSDVFSQA</sequence>
<dbReference type="Proteomes" id="UP000011991">
    <property type="component" value="Unassembled WGS sequence"/>
</dbReference>
<dbReference type="EMBL" id="ANOG01000963">
    <property type="protein sequence ID" value="EMI16391.1"/>
    <property type="molecule type" value="Genomic_DNA"/>
</dbReference>
<organism evidence="1 2">
    <name type="scientific">Rhodopirellula maiorica SM1</name>
    <dbReference type="NCBI Taxonomy" id="1265738"/>
    <lineage>
        <taxon>Bacteria</taxon>
        <taxon>Pseudomonadati</taxon>
        <taxon>Planctomycetota</taxon>
        <taxon>Planctomycetia</taxon>
        <taxon>Pirellulales</taxon>
        <taxon>Pirellulaceae</taxon>
        <taxon>Novipirellula</taxon>
    </lineage>
</organism>
<dbReference type="InterPro" id="IPR037883">
    <property type="entry name" value="Knr4/Smi1-like_sf"/>
</dbReference>
<reference evidence="1 2" key="1">
    <citation type="journal article" date="2013" name="Mar. Genomics">
        <title>Expression of sulfatases in Rhodopirellula baltica and the diversity of sulfatases in the genus Rhodopirellula.</title>
        <authorList>
            <person name="Wegner C.E."/>
            <person name="Richter-Heitmann T."/>
            <person name="Klindworth A."/>
            <person name="Klockow C."/>
            <person name="Richter M."/>
            <person name="Achstetter T."/>
            <person name="Glockner F.O."/>
            <person name="Harder J."/>
        </authorList>
    </citation>
    <scope>NUCLEOTIDE SEQUENCE [LARGE SCALE GENOMIC DNA]</scope>
    <source>
        <strain evidence="1 2">SM1</strain>
    </source>
</reference>
<dbReference type="SUPFAM" id="SSF160631">
    <property type="entry name" value="SMI1/KNR4-like"/>
    <property type="match status" value="1"/>
</dbReference>
<gene>
    <name evidence="1" type="ORF">RMSM_06679</name>
</gene>
<dbReference type="PATRIC" id="fig|1265738.3.peg.6673"/>
<evidence type="ECO:0000313" key="1">
    <source>
        <dbReference type="EMBL" id="EMI16391.1"/>
    </source>
</evidence>
<evidence type="ECO:0000313" key="2">
    <source>
        <dbReference type="Proteomes" id="UP000011991"/>
    </source>
</evidence>
<protein>
    <submittedName>
        <fullName evidence="1">Cell wall assembly and cell proliferation coordinating protein</fullName>
    </submittedName>
</protein>
<dbReference type="Gene3D" id="3.40.1580.10">
    <property type="entry name" value="SMI1/KNR4-like"/>
    <property type="match status" value="1"/>
</dbReference>
<dbReference type="AlphaFoldDB" id="M5RBF4"/>
<dbReference type="OrthoDB" id="284056at2"/>
<accession>M5RBF4</accession>